<dbReference type="InterPro" id="IPR000878">
    <property type="entry name" value="4pyrrol_Mease"/>
</dbReference>
<dbReference type="GO" id="GO:0019354">
    <property type="term" value="P:siroheme biosynthetic process"/>
    <property type="evidence" value="ECO:0007669"/>
    <property type="project" value="InterPro"/>
</dbReference>
<dbReference type="AlphaFoldDB" id="A0A9N9HLY0"/>
<dbReference type="PROSITE" id="PS00840">
    <property type="entry name" value="SUMT_2"/>
    <property type="match status" value="1"/>
</dbReference>
<dbReference type="Proteomes" id="UP000789396">
    <property type="component" value="Unassembled WGS sequence"/>
</dbReference>
<keyword evidence="10" id="KW-0511">Multifunctional enzyme</keyword>
<dbReference type="InterPro" id="IPR006367">
    <property type="entry name" value="Sirohaem_synthase_N"/>
</dbReference>
<evidence type="ECO:0000256" key="11">
    <source>
        <dbReference type="ARBA" id="ARBA00047561"/>
    </source>
</evidence>
<comment type="caution">
    <text evidence="16">The sequence shown here is derived from an EMBL/GenBank/DDBJ whole genome shotgun (WGS) entry which is preliminary data.</text>
</comment>
<evidence type="ECO:0000259" key="13">
    <source>
        <dbReference type="Pfam" id="PF00590"/>
    </source>
</evidence>
<dbReference type="InterPro" id="IPR014777">
    <property type="entry name" value="4pyrrole_Mease_sub1"/>
</dbReference>
<dbReference type="CDD" id="cd11642">
    <property type="entry name" value="SUMT"/>
    <property type="match status" value="1"/>
</dbReference>
<dbReference type="InterPro" id="IPR014776">
    <property type="entry name" value="4pyrrole_Mease_sub2"/>
</dbReference>
<dbReference type="FunFam" id="3.40.1010.10:FF:000001">
    <property type="entry name" value="Siroheme synthase"/>
    <property type="match status" value="1"/>
</dbReference>
<name>A0A9N9HLY0_9GLOM</name>
<dbReference type="PANTHER" id="PTHR45790">
    <property type="entry name" value="SIROHEME SYNTHASE-RELATED"/>
    <property type="match status" value="1"/>
</dbReference>
<evidence type="ECO:0000256" key="1">
    <source>
        <dbReference type="ARBA" id="ARBA00005010"/>
    </source>
</evidence>
<dbReference type="GO" id="GO:0032259">
    <property type="term" value="P:methylation"/>
    <property type="evidence" value="ECO:0007669"/>
    <property type="project" value="UniProtKB-KW"/>
</dbReference>
<dbReference type="Gene3D" id="3.40.50.720">
    <property type="entry name" value="NAD(P)-binding Rossmann-like Domain"/>
    <property type="match status" value="1"/>
</dbReference>
<dbReference type="PANTHER" id="PTHR45790:SF6">
    <property type="entry name" value="UROPORPHYRINOGEN-III C-METHYLTRANSFERASE"/>
    <property type="match status" value="1"/>
</dbReference>
<dbReference type="Gene3D" id="3.30.160.110">
    <property type="entry name" value="Siroheme synthase, domain 2"/>
    <property type="match status" value="1"/>
</dbReference>
<keyword evidence="7" id="KW-0520">NAD</keyword>
<dbReference type="InterPro" id="IPR028162">
    <property type="entry name" value="Met8_C"/>
</dbReference>
<dbReference type="GO" id="GO:0043115">
    <property type="term" value="F:precorrin-2 dehydrogenase activity"/>
    <property type="evidence" value="ECO:0007669"/>
    <property type="project" value="UniProtKB-EC"/>
</dbReference>
<dbReference type="PROSITE" id="PS00839">
    <property type="entry name" value="SUMT_1"/>
    <property type="match status" value="1"/>
</dbReference>
<feature type="domain" description="Tetrapyrrole methylase" evidence="13">
    <location>
        <begin position="256"/>
        <end position="464"/>
    </location>
</feature>
<dbReference type="NCBIfam" id="TIGR01470">
    <property type="entry name" value="cysG_Nterm"/>
    <property type="match status" value="1"/>
</dbReference>
<keyword evidence="4 12" id="KW-0808">Transferase</keyword>
<evidence type="ECO:0000256" key="3">
    <source>
        <dbReference type="ARBA" id="ARBA00022603"/>
    </source>
</evidence>
<dbReference type="Pfam" id="PF14824">
    <property type="entry name" value="Sirohm_synth_M"/>
    <property type="match status" value="1"/>
</dbReference>
<keyword evidence="5" id="KW-0949">S-adenosyl-L-methionine</keyword>
<evidence type="ECO:0000259" key="14">
    <source>
        <dbReference type="Pfam" id="PF14823"/>
    </source>
</evidence>
<dbReference type="InterPro" id="IPR006366">
    <property type="entry name" value="CobA/CysG_C"/>
</dbReference>
<evidence type="ECO:0000256" key="12">
    <source>
        <dbReference type="RuleBase" id="RU003960"/>
    </source>
</evidence>
<dbReference type="InterPro" id="IPR050161">
    <property type="entry name" value="Siro_Cobalamin_biosynth"/>
</dbReference>
<evidence type="ECO:0000256" key="6">
    <source>
        <dbReference type="ARBA" id="ARBA00023002"/>
    </source>
</evidence>
<keyword evidence="3 12" id="KW-0489">Methyltransferase</keyword>
<evidence type="ECO:0000259" key="15">
    <source>
        <dbReference type="Pfam" id="PF14824"/>
    </source>
</evidence>
<dbReference type="InterPro" id="IPR035996">
    <property type="entry name" value="4pyrrol_Methylase_sf"/>
</dbReference>
<dbReference type="Gene3D" id="3.30.950.10">
    <property type="entry name" value="Methyltransferase, Cobalt-precorrin-4 Transmethylase, Domain 2"/>
    <property type="match status" value="1"/>
</dbReference>
<gene>
    <name evidence="16" type="ORF">RFULGI_LOCUS10027</name>
</gene>
<dbReference type="EMBL" id="CAJVPZ010019029">
    <property type="protein sequence ID" value="CAG8691689.1"/>
    <property type="molecule type" value="Genomic_DNA"/>
</dbReference>
<organism evidence="16 17">
    <name type="scientific">Racocetra fulgida</name>
    <dbReference type="NCBI Taxonomy" id="60492"/>
    <lineage>
        <taxon>Eukaryota</taxon>
        <taxon>Fungi</taxon>
        <taxon>Fungi incertae sedis</taxon>
        <taxon>Mucoromycota</taxon>
        <taxon>Glomeromycotina</taxon>
        <taxon>Glomeromycetes</taxon>
        <taxon>Diversisporales</taxon>
        <taxon>Gigasporaceae</taxon>
        <taxon>Racocetra</taxon>
    </lineage>
</organism>
<dbReference type="GO" id="GO:0051287">
    <property type="term" value="F:NAD binding"/>
    <property type="evidence" value="ECO:0007669"/>
    <property type="project" value="InterPro"/>
</dbReference>
<keyword evidence="8" id="KW-0456">Lyase</keyword>
<dbReference type="InterPro" id="IPR003043">
    <property type="entry name" value="Uropor_MeTrfase_CS"/>
</dbReference>
<comment type="similarity">
    <text evidence="12">Belongs to the precorrin methyltransferase family.</text>
</comment>
<dbReference type="NCBIfam" id="TIGR01469">
    <property type="entry name" value="cobA_cysG_Cterm"/>
    <property type="match status" value="1"/>
</dbReference>
<keyword evidence="9" id="KW-0627">Porphyrin biosynthesis</keyword>
<dbReference type="Pfam" id="PF13241">
    <property type="entry name" value="NAD_binding_7"/>
    <property type="match status" value="1"/>
</dbReference>
<keyword evidence="6" id="KW-0560">Oxidoreductase</keyword>
<feature type="domain" description="Siroheme synthase central" evidence="15">
    <location>
        <begin position="133"/>
        <end position="159"/>
    </location>
</feature>
<feature type="domain" description="Siroheme biosynthesis protein Met8 C-terminal" evidence="14">
    <location>
        <begin position="162"/>
        <end position="229"/>
    </location>
</feature>
<dbReference type="SUPFAM" id="SSF75615">
    <property type="entry name" value="Siroheme synthase middle domains-like"/>
    <property type="match status" value="1"/>
</dbReference>
<evidence type="ECO:0000313" key="16">
    <source>
        <dbReference type="EMBL" id="CAG8691689.1"/>
    </source>
</evidence>
<keyword evidence="2" id="KW-0169">Cobalamin biosynthesis</keyword>
<evidence type="ECO:0000256" key="9">
    <source>
        <dbReference type="ARBA" id="ARBA00023244"/>
    </source>
</evidence>
<evidence type="ECO:0000256" key="7">
    <source>
        <dbReference type="ARBA" id="ARBA00023027"/>
    </source>
</evidence>
<accession>A0A9N9HLY0</accession>
<sequence>MSSEEYPTIRTGGSLLLAWRTKNKNVLVIGGGGVATSRVIKALEADALITLVCPEKGLKDELKYRIQQKQIYKWINREFEVSDLEGVDMVLAAIDDPIRSEEICTLCRERKIPVNVADVPQMCDFYFMAEHRNGPLQIAVSTNGQGPKLATIIRDSIAEKLPEGVGDAIKGVGFLRQKVRQTDPSHTSSKKRMDWMSRICEQWTMEELRHLDEEKITRLMPFYENNEVPNFSLIKELALQKDRDENLKIDSTRKGRIILVGAGPGDPELMTIKATKALMSADLIVSDRLVPSTIFSNVTCEVRLAPAKSGEAKSSESQDQIQGWCLDALNEGKTVVRLKVGDPFLFGRGGEEVAYFREKGWNVEVIPGISSALSAPMAADVPVTHRGLSDQVLITTGQGTKGRLPELPEYHEMRTTVVLMAIGKANELSKELLDKGYPEHLPSVFVENGNRPEERIIPATVATLGEVVERHHMTSPATLIIGRSVNVLTNENIKDNL</sequence>
<dbReference type="GO" id="GO:0004851">
    <property type="term" value="F:uroporphyrin-III C-methyltransferase activity"/>
    <property type="evidence" value="ECO:0007669"/>
    <property type="project" value="InterPro"/>
</dbReference>
<evidence type="ECO:0000256" key="2">
    <source>
        <dbReference type="ARBA" id="ARBA00022573"/>
    </source>
</evidence>
<dbReference type="Pfam" id="PF00590">
    <property type="entry name" value="TP_methylase"/>
    <property type="match status" value="1"/>
</dbReference>
<dbReference type="Gene3D" id="1.10.3280.10">
    <property type="entry name" value="Siroheme synthase, domain 3"/>
    <property type="match status" value="1"/>
</dbReference>
<evidence type="ECO:0000256" key="5">
    <source>
        <dbReference type="ARBA" id="ARBA00022691"/>
    </source>
</evidence>
<dbReference type="Pfam" id="PF14823">
    <property type="entry name" value="Sirohm_synth_C"/>
    <property type="match status" value="1"/>
</dbReference>
<dbReference type="SUPFAM" id="SSF51735">
    <property type="entry name" value="NAD(P)-binding Rossmann-fold domains"/>
    <property type="match status" value="1"/>
</dbReference>
<protein>
    <submittedName>
        <fullName evidence="16">19107_t:CDS:1</fullName>
    </submittedName>
</protein>
<evidence type="ECO:0000313" key="17">
    <source>
        <dbReference type="Proteomes" id="UP000789396"/>
    </source>
</evidence>
<dbReference type="InterPro" id="IPR028281">
    <property type="entry name" value="Sirohaem_synthase_central"/>
</dbReference>
<dbReference type="InterPro" id="IPR012409">
    <property type="entry name" value="Sirohaem_synth"/>
</dbReference>
<dbReference type="OrthoDB" id="1721126at2759"/>
<proteinExistence type="inferred from homology"/>
<dbReference type="NCBIfam" id="NF004790">
    <property type="entry name" value="PRK06136.1"/>
    <property type="match status" value="1"/>
</dbReference>
<dbReference type="Gene3D" id="3.40.1010.10">
    <property type="entry name" value="Cobalt-precorrin-4 Transmethylase, Domain 1"/>
    <property type="match status" value="1"/>
</dbReference>
<dbReference type="GO" id="GO:0051266">
    <property type="term" value="F:sirohydrochlorin ferrochelatase activity"/>
    <property type="evidence" value="ECO:0007669"/>
    <property type="project" value="InterPro"/>
</dbReference>
<evidence type="ECO:0000256" key="8">
    <source>
        <dbReference type="ARBA" id="ARBA00023239"/>
    </source>
</evidence>
<evidence type="ECO:0000256" key="10">
    <source>
        <dbReference type="ARBA" id="ARBA00023268"/>
    </source>
</evidence>
<reference evidence="16" key="1">
    <citation type="submission" date="2021-06" db="EMBL/GenBank/DDBJ databases">
        <authorList>
            <person name="Kallberg Y."/>
            <person name="Tangrot J."/>
            <person name="Rosling A."/>
        </authorList>
    </citation>
    <scope>NUCLEOTIDE SEQUENCE</scope>
    <source>
        <strain evidence="16">IN212</strain>
    </source>
</reference>
<dbReference type="SUPFAM" id="SSF53790">
    <property type="entry name" value="Tetrapyrrole methylase"/>
    <property type="match status" value="1"/>
</dbReference>
<dbReference type="InterPro" id="IPR036291">
    <property type="entry name" value="NAD(P)-bd_dom_sf"/>
</dbReference>
<comment type="pathway">
    <text evidence="1">Porphyrin-containing compound metabolism; siroheme biosynthesis; sirohydrochlorin from precorrin-2: step 1/1.</text>
</comment>
<comment type="catalytic activity">
    <reaction evidence="11">
        <text>precorrin-2 + NAD(+) = sirohydrochlorin + NADH + 2 H(+)</text>
        <dbReference type="Rhea" id="RHEA:15613"/>
        <dbReference type="ChEBI" id="CHEBI:15378"/>
        <dbReference type="ChEBI" id="CHEBI:57540"/>
        <dbReference type="ChEBI" id="CHEBI:57945"/>
        <dbReference type="ChEBI" id="CHEBI:58351"/>
        <dbReference type="ChEBI" id="CHEBI:58827"/>
        <dbReference type="EC" id="1.3.1.76"/>
    </reaction>
</comment>
<keyword evidence="17" id="KW-1185">Reference proteome</keyword>
<dbReference type="PIRSF" id="PIRSF036426">
    <property type="entry name" value="Sirohaem_synth"/>
    <property type="match status" value="1"/>
</dbReference>
<evidence type="ECO:0000256" key="4">
    <source>
        <dbReference type="ARBA" id="ARBA00022679"/>
    </source>
</evidence>